<protein>
    <recommendedName>
        <fullName evidence="3">SWIM-type domain-containing protein</fullName>
    </recommendedName>
</protein>
<evidence type="ECO:0000313" key="1">
    <source>
        <dbReference type="EMBL" id="KAJ1140013.1"/>
    </source>
</evidence>
<organism evidence="1 2">
    <name type="scientific">Pleurodeles waltl</name>
    <name type="common">Iberian ribbed newt</name>
    <dbReference type="NCBI Taxonomy" id="8319"/>
    <lineage>
        <taxon>Eukaryota</taxon>
        <taxon>Metazoa</taxon>
        <taxon>Chordata</taxon>
        <taxon>Craniata</taxon>
        <taxon>Vertebrata</taxon>
        <taxon>Euteleostomi</taxon>
        <taxon>Amphibia</taxon>
        <taxon>Batrachia</taxon>
        <taxon>Caudata</taxon>
        <taxon>Salamandroidea</taxon>
        <taxon>Salamandridae</taxon>
        <taxon>Pleurodelinae</taxon>
        <taxon>Pleurodeles</taxon>
    </lineage>
</organism>
<sequence>MCTRFRAGVFVHRPEVVYVRTVIVYVHTLQSWCLCASFRGRICAHPVELVSLCIVQRQSMCARFRAGVFVHRSEIMYVRTLHNWCLSASFSCSVHAHAVELVSVHRSAVVYMPTSVHCPEVVYVRTLVVYVHKLQSWCLCASFRGNVRAHAAELVSLCIVQL</sequence>
<gene>
    <name evidence="1" type="ORF">NDU88_006374</name>
</gene>
<dbReference type="EMBL" id="JANPWB010000010">
    <property type="protein sequence ID" value="KAJ1140013.1"/>
    <property type="molecule type" value="Genomic_DNA"/>
</dbReference>
<comment type="caution">
    <text evidence="1">The sequence shown here is derived from an EMBL/GenBank/DDBJ whole genome shotgun (WGS) entry which is preliminary data.</text>
</comment>
<dbReference type="Proteomes" id="UP001066276">
    <property type="component" value="Chromosome 6"/>
</dbReference>
<dbReference type="AlphaFoldDB" id="A0AAV7QNE1"/>
<evidence type="ECO:0008006" key="3">
    <source>
        <dbReference type="Google" id="ProtNLM"/>
    </source>
</evidence>
<proteinExistence type="predicted"/>
<accession>A0AAV7QNE1</accession>
<keyword evidence="2" id="KW-1185">Reference proteome</keyword>
<reference evidence="1" key="1">
    <citation type="journal article" date="2022" name="bioRxiv">
        <title>Sequencing and chromosome-scale assembly of the giantPleurodeles waltlgenome.</title>
        <authorList>
            <person name="Brown T."/>
            <person name="Elewa A."/>
            <person name="Iarovenko S."/>
            <person name="Subramanian E."/>
            <person name="Araus A.J."/>
            <person name="Petzold A."/>
            <person name="Susuki M."/>
            <person name="Suzuki K.-i.T."/>
            <person name="Hayashi T."/>
            <person name="Toyoda A."/>
            <person name="Oliveira C."/>
            <person name="Osipova E."/>
            <person name="Leigh N.D."/>
            <person name="Simon A."/>
            <person name="Yun M.H."/>
        </authorList>
    </citation>
    <scope>NUCLEOTIDE SEQUENCE</scope>
    <source>
        <strain evidence="1">20211129_DDA</strain>
        <tissue evidence="1">Liver</tissue>
    </source>
</reference>
<evidence type="ECO:0000313" key="2">
    <source>
        <dbReference type="Proteomes" id="UP001066276"/>
    </source>
</evidence>
<name>A0AAV7QNE1_PLEWA</name>